<evidence type="ECO:0000313" key="2">
    <source>
        <dbReference type="Proteomes" id="UP000680038"/>
    </source>
</evidence>
<dbReference type="Proteomes" id="UP000680038">
    <property type="component" value="Unassembled WGS sequence"/>
</dbReference>
<organism evidence="1 2">
    <name type="scientific">Dyadobacter helix</name>
    <dbReference type="NCBI Taxonomy" id="2822344"/>
    <lineage>
        <taxon>Bacteria</taxon>
        <taxon>Pseudomonadati</taxon>
        <taxon>Bacteroidota</taxon>
        <taxon>Cytophagia</taxon>
        <taxon>Cytophagales</taxon>
        <taxon>Spirosomataceae</taxon>
        <taxon>Dyadobacter</taxon>
    </lineage>
</organism>
<dbReference type="RefSeq" id="WP_215239562.1">
    <property type="nucleotide sequence ID" value="NZ_CAJRAF010000002.1"/>
</dbReference>
<accession>A0A916JFA7</accession>
<comment type="caution">
    <text evidence="1">The sequence shown here is derived from an EMBL/GenBank/DDBJ whole genome shotgun (WGS) entry which is preliminary data.</text>
</comment>
<dbReference type="EMBL" id="CAJRAF010000002">
    <property type="protein sequence ID" value="CAG5002962.1"/>
    <property type="molecule type" value="Genomic_DNA"/>
</dbReference>
<reference evidence="1" key="1">
    <citation type="submission" date="2021-04" db="EMBL/GenBank/DDBJ databases">
        <authorList>
            <person name="Rodrigo-Torres L."/>
            <person name="Arahal R. D."/>
            <person name="Lucena T."/>
        </authorList>
    </citation>
    <scope>NUCLEOTIDE SEQUENCE</scope>
    <source>
        <strain evidence="1">CECT 9275</strain>
    </source>
</reference>
<evidence type="ECO:0000313" key="1">
    <source>
        <dbReference type="EMBL" id="CAG5002962.1"/>
    </source>
</evidence>
<evidence type="ECO:0008006" key="3">
    <source>
        <dbReference type="Google" id="ProtNLM"/>
    </source>
</evidence>
<proteinExistence type="predicted"/>
<sequence>MSIVEKELFSELVKNPALVTVDVIPQLEETTKAFPFFQIAYSLLAKASALNGTLGLDQTKPKAAAYALSRVALQRLVENDTDRFDASELAGELIHALPEETEPQDSADLFIGLAPQDTTPAGQKSDEQKKQQQIIEGFMKKNPKIIRQDNQIEPVAVDLKGRLAESGSGEIETEAFAKILLKQGKIDRAMDLYQKLILKNPEKRNYFAKKLSELHHAEN</sequence>
<name>A0A916JFA7_9BACT</name>
<gene>
    <name evidence="1" type="ORF">DYBT9275_03012</name>
</gene>
<keyword evidence="2" id="KW-1185">Reference proteome</keyword>
<protein>
    <recommendedName>
        <fullName evidence="3">Tetratricopeptide repeat protein</fullName>
    </recommendedName>
</protein>
<dbReference type="AlphaFoldDB" id="A0A916JFA7"/>